<sequence length="78" mass="8984">MAKIIAVNEIRLDDKTIDLSRGFPAFFRAWIVANDIKTLTCGDRQKAEQEYANLCEFSKRGWCGIEANRSAKKIEFDR</sequence>
<name>A0A1E5Q6K7_9PROT</name>
<keyword evidence="2" id="KW-1185">Reference proteome</keyword>
<dbReference type="EMBL" id="MCGG01000031">
    <property type="protein sequence ID" value="OEJ66582.1"/>
    <property type="molecule type" value="Genomic_DNA"/>
</dbReference>
<evidence type="ECO:0000313" key="1">
    <source>
        <dbReference type="EMBL" id="OEJ66582.1"/>
    </source>
</evidence>
<dbReference type="STRING" id="28181.BEN30_12035"/>
<gene>
    <name evidence="1" type="ORF">BEN30_12035</name>
</gene>
<organism evidence="1 2">
    <name type="scientific">Magnetovibrio blakemorei</name>
    <dbReference type="NCBI Taxonomy" id="28181"/>
    <lineage>
        <taxon>Bacteria</taxon>
        <taxon>Pseudomonadati</taxon>
        <taxon>Pseudomonadota</taxon>
        <taxon>Alphaproteobacteria</taxon>
        <taxon>Rhodospirillales</taxon>
        <taxon>Magnetovibrionaceae</taxon>
        <taxon>Magnetovibrio</taxon>
    </lineage>
</organism>
<proteinExistence type="predicted"/>
<dbReference type="AlphaFoldDB" id="A0A1E5Q6K7"/>
<accession>A0A1E5Q6K7</accession>
<dbReference type="Proteomes" id="UP000095347">
    <property type="component" value="Unassembled WGS sequence"/>
</dbReference>
<protein>
    <submittedName>
        <fullName evidence="1">Uncharacterized protein</fullName>
    </submittedName>
</protein>
<dbReference type="RefSeq" id="WP_069958325.1">
    <property type="nucleotide sequence ID" value="NZ_MCGG01000031.1"/>
</dbReference>
<evidence type="ECO:0000313" key="2">
    <source>
        <dbReference type="Proteomes" id="UP000095347"/>
    </source>
</evidence>
<reference evidence="2" key="1">
    <citation type="submission" date="2016-07" db="EMBL/GenBank/DDBJ databases">
        <authorList>
            <person name="Florea S."/>
            <person name="Webb J.S."/>
            <person name="Jaromczyk J."/>
            <person name="Schardl C.L."/>
        </authorList>
    </citation>
    <scope>NUCLEOTIDE SEQUENCE [LARGE SCALE GENOMIC DNA]</scope>
    <source>
        <strain evidence="2">MV-1</strain>
    </source>
</reference>
<comment type="caution">
    <text evidence="1">The sequence shown here is derived from an EMBL/GenBank/DDBJ whole genome shotgun (WGS) entry which is preliminary data.</text>
</comment>